<organism evidence="3 4">
    <name type="scientific">Hymenobacter edaphi</name>
    <dbReference type="NCBI Taxonomy" id="2211146"/>
    <lineage>
        <taxon>Bacteria</taxon>
        <taxon>Pseudomonadati</taxon>
        <taxon>Bacteroidota</taxon>
        <taxon>Cytophagia</taxon>
        <taxon>Cytophagales</taxon>
        <taxon>Hymenobacteraceae</taxon>
        <taxon>Hymenobacter</taxon>
    </lineage>
</organism>
<accession>A0A328BM12</accession>
<gene>
    <name evidence="3" type="ORF">DLM85_12280</name>
</gene>
<protein>
    <recommendedName>
        <fullName evidence="2">PKD domain-containing protein</fullName>
    </recommendedName>
</protein>
<proteinExistence type="predicted"/>
<feature type="domain" description="PKD" evidence="2">
    <location>
        <begin position="67"/>
        <end position="106"/>
    </location>
</feature>
<dbReference type="InterPro" id="IPR000601">
    <property type="entry name" value="PKD_dom"/>
</dbReference>
<keyword evidence="1" id="KW-0732">Signal</keyword>
<evidence type="ECO:0000256" key="1">
    <source>
        <dbReference type="SAM" id="SignalP"/>
    </source>
</evidence>
<dbReference type="OrthoDB" id="9802683at2"/>
<name>A0A328BM12_9BACT</name>
<dbReference type="SMART" id="SM00089">
    <property type="entry name" value="PKD"/>
    <property type="match status" value="2"/>
</dbReference>
<comment type="caution">
    <text evidence="3">The sequence shown here is derived from an EMBL/GenBank/DDBJ whole genome shotgun (WGS) entry which is preliminary data.</text>
</comment>
<dbReference type="CDD" id="cd00146">
    <property type="entry name" value="PKD"/>
    <property type="match status" value="1"/>
</dbReference>
<dbReference type="Gene3D" id="2.60.40.10">
    <property type="entry name" value="Immunoglobulins"/>
    <property type="match status" value="2"/>
</dbReference>
<dbReference type="PROSITE" id="PS50093">
    <property type="entry name" value="PKD"/>
    <property type="match status" value="2"/>
</dbReference>
<evidence type="ECO:0000313" key="4">
    <source>
        <dbReference type="Proteomes" id="UP000248553"/>
    </source>
</evidence>
<feature type="domain" description="PKD" evidence="2">
    <location>
        <begin position="127"/>
        <end position="192"/>
    </location>
</feature>
<dbReference type="Pfam" id="PF18911">
    <property type="entry name" value="PKD_4"/>
    <property type="match status" value="2"/>
</dbReference>
<keyword evidence="4" id="KW-1185">Reference proteome</keyword>
<dbReference type="SUPFAM" id="SSF49299">
    <property type="entry name" value="PKD domain"/>
    <property type="match status" value="2"/>
</dbReference>
<evidence type="ECO:0000313" key="3">
    <source>
        <dbReference type="EMBL" id="RAK66974.1"/>
    </source>
</evidence>
<dbReference type="EMBL" id="QHKM01000003">
    <property type="protein sequence ID" value="RAK66974.1"/>
    <property type="molecule type" value="Genomic_DNA"/>
</dbReference>
<sequence>MPLPASAYSRVTGSAPRFGRRLVLGLLLAGPAALAQQAGDTLSVACPRPSVPPPCVDLDARRSVDPAAGPLTYRWQMGDGTTLTGPVVSHCYAERRRYLIQLDVLDERTGRLRTAEQTYPVDFTLEPLVDFTLSTDTVRVGQVVTFDASRAQIPPCTNTVVLWDFRDGTISNGRRPTHTFRKPGRFEVRMSLRANGPDPCPASHCVSRPIVVLP</sequence>
<dbReference type="Proteomes" id="UP000248553">
    <property type="component" value="Unassembled WGS sequence"/>
</dbReference>
<dbReference type="RefSeq" id="WP_111478395.1">
    <property type="nucleotide sequence ID" value="NZ_QHKM01000003.1"/>
</dbReference>
<feature type="signal peptide" evidence="1">
    <location>
        <begin position="1"/>
        <end position="35"/>
    </location>
</feature>
<feature type="chain" id="PRO_5016344863" description="PKD domain-containing protein" evidence="1">
    <location>
        <begin position="36"/>
        <end position="214"/>
    </location>
</feature>
<evidence type="ECO:0000259" key="2">
    <source>
        <dbReference type="PROSITE" id="PS50093"/>
    </source>
</evidence>
<dbReference type="InterPro" id="IPR013783">
    <property type="entry name" value="Ig-like_fold"/>
</dbReference>
<reference evidence="4" key="1">
    <citation type="submission" date="2018-05" db="EMBL/GenBank/DDBJ databases">
        <authorList>
            <person name="Nie L."/>
        </authorList>
    </citation>
    <scope>NUCLEOTIDE SEQUENCE [LARGE SCALE GENOMIC DNA]</scope>
    <source>
        <strain evidence="4">NL</strain>
    </source>
</reference>
<dbReference type="InterPro" id="IPR022409">
    <property type="entry name" value="PKD/Chitinase_dom"/>
</dbReference>
<dbReference type="InterPro" id="IPR035986">
    <property type="entry name" value="PKD_dom_sf"/>
</dbReference>
<dbReference type="AlphaFoldDB" id="A0A328BM12"/>